<organism evidence="2 3">
    <name type="scientific">Planococcus lenghuensis</name>
    <dbReference type="NCBI Taxonomy" id="2213202"/>
    <lineage>
        <taxon>Bacteria</taxon>
        <taxon>Bacillati</taxon>
        <taxon>Bacillota</taxon>
        <taxon>Bacilli</taxon>
        <taxon>Bacillales</taxon>
        <taxon>Caryophanaceae</taxon>
        <taxon>Planococcus</taxon>
    </lineage>
</organism>
<dbReference type="KEGG" id="pmar:B0X71_13715"/>
<feature type="transmembrane region" description="Helical" evidence="1">
    <location>
        <begin position="7"/>
        <end position="31"/>
    </location>
</feature>
<dbReference type="OrthoDB" id="2426785at2"/>
<gene>
    <name evidence="2" type="ORF">B0X71_13715</name>
</gene>
<proteinExistence type="predicted"/>
<evidence type="ECO:0008006" key="4">
    <source>
        <dbReference type="Google" id="ProtNLM"/>
    </source>
</evidence>
<dbReference type="AlphaFoldDB" id="A0A1Q2L0W1"/>
<protein>
    <recommendedName>
        <fullName evidence="4">Major facilitator superfamily (MFS) profile domain-containing protein</fullName>
    </recommendedName>
</protein>
<keyword evidence="3" id="KW-1185">Reference proteome</keyword>
<evidence type="ECO:0000256" key="1">
    <source>
        <dbReference type="SAM" id="Phobius"/>
    </source>
</evidence>
<dbReference type="Proteomes" id="UP000188184">
    <property type="component" value="Chromosome"/>
</dbReference>
<dbReference type="EMBL" id="CP019640">
    <property type="protein sequence ID" value="AQQ54053.1"/>
    <property type="molecule type" value="Genomic_DNA"/>
</dbReference>
<name>A0A1Q2L0W1_9BACL</name>
<evidence type="ECO:0000313" key="2">
    <source>
        <dbReference type="EMBL" id="AQQ54053.1"/>
    </source>
</evidence>
<keyword evidence="1" id="KW-0472">Membrane</keyword>
<feature type="transmembrane region" description="Helical" evidence="1">
    <location>
        <begin position="51"/>
        <end position="76"/>
    </location>
</feature>
<accession>A0A1Q2L0W1</accession>
<keyword evidence="1" id="KW-1133">Transmembrane helix</keyword>
<keyword evidence="1" id="KW-0812">Transmembrane</keyword>
<sequence>MDWFVRIVISAMATFMTGISILLAYFGVSVFYQQEIAQLPPVEAGSLGPAFSSLISAIIIGLSVMPVLFIIFLIFYKRLNLLGLLLGAGFAF</sequence>
<evidence type="ECO:0000313" key="3">
    <source>
        <dbReference type="Proteomes" id="UP000188184"/>
    </source>
</evidence>
<reference evidence="2 3" key="1">
    <citation type="submission" date="2017-02" db="EMBL/GenBank/DDBJ databases">
        <title>The complete genomic sequence of a novel cold adapted crude oil-degrading bacterium Planococcus qaidamina Y42.</title>
        <authorList>
            <person name="Yang R."/>
        </authorList>
    </citation>
    <scope>NUCLEOTIDE SEQUENCE [LARGE SCALE GENOMIC DNA]</scope>
    <source>
        <strain evidence="2 3">Y42</strain>
    </source>
</reference>
<dbReference type="RefSeq" id="WP_077589946.1">
    <property type="nucleotide sequence ID" value="NZ_CP019640.1"/>
</dbReference>